<evidence type="ECO:0000313" key="5">
    <source>
        <dbReference type="Proteomes" id="UP001519345"/>
    </source>
</evidence>
<feature type="domain" description="BD-FAE-like" evidence="3">
    <location>
        <begin position="309"/>
        <end position="436"/>
    </location>
</feature>
<feature type="transmembrane region" description="Helical" evidence="2">
    <location>
        <begin position="103"/>
        <end position="121"/>
    </location>
</feature>
<dbReference type="Pfam" id="PF20434">
    <property type="entry name" value="BD-FAE"/>
    <property type="match status" value="1"/>
</dbReference>
<evidence type="ECO:0000256" key="2">
    <source>
        <dbReference type="SAM" id="Phobius"/>
    </source>
</evidence>
<keyword evidence="2" id="KW-0812">Transmembrane</keyword>
<feature type="transmembrane region" description="Helical" evidence="2">
    <location>
        <begin position="12"/>
        <end position="34"/>
    </location>
</feature>
<dbReference type="SUPFAM" id="SSF53474">
    <property type="entry name" value="alpha/beta-Hydrolases"/>
    <property type="match status" value="1"/>
</dbReference>
<feature type="transmembrane region" description="Helical" evidence="2">
    <location>
        <begin position="148"/>
        <end position="167"/>
    </location>
</feature>
<feature type="transmembrane region" description="Helical" evidence="2">
    <location>
        <begin position="213"/>
        <end position="233"/>
    </location>
</feature>
<proteinExistence type="predicted"/>
<dbReference type="InterPro" id="IPR050300">
    <property type="entry name" value="GDXG_lipolytic_enzyme"/>
</dbReference>
<keyword evidence="2" id="KW-1133">Transmembrane helix</keyword>
<feature type="transmembrane region" description="Helical" evidence="2">
    <location>
        <begin position="40"/>
        <end position="59"/>
    </location>
</feature>
<reference evidence="4 5" key="1">
    <citation type="submission" date="2021-03" db="EMBL/GenBank/DDBJ databases">
        <title>Genomic Encyclopedia of Type Strains, Phase IV (KMG-IV): sequencing the most valuable type-strain genomes for metagenomic binning, comparative biology and taxonomic classification.</title>
        <authorList>
            <person name="Goeker M."/>
        </authorList>
    </citation>
    <scope>NUCLEOTIDE SEQUENCE [LARGE SCALE GENOMIC DNA]</scope>
    <source>
        <strain evidence="4 5">DSM 25609</strain>
    </source>
</reference>
<dbReference type="Proteomes" id="UP001519345">
    <property type="component" value="Unassembled WGS sequence"/>
</dbReference>
<keyword evidence="1" id="KW-0378">Hydrolase</keyword>
<gene>
    <name evidence="4" type="ORF">J2Z83_002291</name>
</gene>
<name>A0ABS4IGV9_9BACI</name>
<comment type="caution">
    <text evidence="4">The sequence shown here is derived from an EMBL/GenBank/DDBJ whole genome shotgun (WGS) entry which is preliminary data.</text>
</comment>
<keyword evidence="2" id="KW-0472">Membrane</keyword>
<sequence length="554" mass="61497">MVRSPKHDRRLHLFKAGLVTANGVSILIGIIYVTTSNSHSMWNIFGALLLLTFLGNVLVTLAASKQHTVDFIYLILTIVSMLIIPNMNRAVSIDVTNMQSRSFLSIFLIFSLLLLGGAIAIQKLRYHARPIYLPDNEHLQKISRSKTVWKFILVGLLLIILLLGIYLSNQLLVGRSRDLVEIFFPQYSLFFGIIFLTVSILIVKIFPNSSKVIKFFVIVSGITLSAILSLPLLTTPFTYYNANSAYIEAFDSDPNDFIPEEEQKHFLQTSFSLADYFFGAASGAYRVEEDILYYEGTVGVDQGILLHFDAYMPPADQGNLPGNNAVLVRIHGGGWTAGDKGSSNGAQVNKYFANQGYVVFDVQYGLSHEQKLFEFSKVPENMVAGFTIDDMVRHLGLFTDYLAEHRTEYGANLDSVFISGGSAGGQLATAVGLGLAHGDYDYLNPALNVKGIIPIYPANGLPEVVEIEGSDELTDPSLLVTEDSPPALIYHGKHDGVVDQSVAIAFDQTYEEHGNPHSALILFPFAGHSSNGYFPGYYNQVFMYYMERFMYQFK</sequence>
<dbReference type="Gene3D" id="3.40.50.1820">
    <property type="entry name" value="alpha/beta hydrolase"/>
    <property type="match status" value="1"/>
</dbReference>
<evidence type="ECO:0000256" key="1">
    <source>
        <dbReference type="ARBA" id="ARBA00022801"/>
    </source>
</evidence>
<evidence type="ECO:0000259" key="3">
    <source>
        <dbReference type="Pfam" id="PF20434"/>
    </source>
</evidence>
<accession>A0ABS4IGV9</accession>
<evidence type="ECO:0000313" key="4">
    <source>
        <dbReference type="EMBL" id="MBP1970173.1"/>
    </source>
</evidence>
<organism evidence="4 5">
    <name type="scientific">Virgibacillus natechei</name>
    <dbReference type="NCBI Taxonomy" id="1216297"/>
    <lineage>
        <taxon>Bacteria</taxon>
        <taxon>Bacillati</taxon>
        <taxon>Bacillota</taxon>
        <taxon>Bacilli</taxon>
        <taxon>Bacillales</taxon>
        <taxon>Bacillaceae</taxon>
        <taxon>Virgibacillus</taxon>
    </lineage>
</organism>
<dbReference type="InterPro" id="IPR049492">
    <property type="entry name" value="BD-FAE-like_dom"/>
</dbReference>
<dbReference type="RefSeq" id="WP_209463317.1">
    <property type="nucleotide sequence ID" value="NZ_CP110224.1"/>
</dbReference>
<protein>
    <submittedName>
        <fullName evidence="4">Acetyl esterase/lipase/uncharacterized integral membrane protein</fullName>
    </submittedName>
</protein>
<dbReference type="EMBL" id="JAGGKX010000011">
    <property type="protein sequence ID" value="MBP1970173.1"/>
    <property type="molecule type" value="Genomic_DNA"/>
</dbReference>
<keyword evidence="5" id="KW-1185">Reference proteome</keyword>
<feature type="transmembrane region" description="Helical" evidence="2">
    <location>
        <begin position="187"/>
        <end position="206"/>
    </location>
</feature>
<dbReference type="InterPro" id="IPR029058">
    <property type="entry name" value="AB_hydrolase_fold"/>
</dbReference>
<dbReference type="PANTHER" id="PTHR48081">
    <property type="entry name" value="AB HYDROLASE SUPERFAMILY PROTEIN C4A8.06C"/>
    <property type="match status" value="1"/>
</dbReference>
<feature type="transmembrane region" description="Helical" evidence="2">
    <location>
        <begin position="71"/>
        <end position="91"/>
    </location>
</feature>